<name>A0A1I8C1S1_MELHA</name>
<feature type="signal peptide" evidence="1">
    <location>
        <begin position="1"/>
        <end position="23"/>
    </location>
</feature>
<proteinExistence type="predicted"/>
<feature type="chain" id="PRO_5009316390" evidence="1">
    <location>
        <begin position="24"/>
        <end position="337"/>
    </location>
</feature>
<keyword evidence="2" id="KW-1185">Reference proteome</keyword>
<dbReference type="Proteomes" id="UP000095281">
    <property type="component" value="Unplaced"/>
</dbReference>
<protein>
    <submittedName>
        <fullName evidence="3">Uncharacterized protein</fullName>
    </submittedName>
</protein>
<dbReference type="AlphaFoldDB" id="A0A1I8C1S1"/>
<accession>A0A1I8C1S1</accession>
<keyword evidence="1" id="KW-0732">Signal</keyword>
<evidence type="ECO:0000313" key="2">
    <source>
        <dbReference type="Proteomes" id="UP000095281"/>
    </source>
</evidence>
<evidence type="ECO:0000313" key="3">
    <source>
        <dbReference type="WBParaSite" id="MhA1_Contig88.frz3.gene49"/>
    </source>
</evidence>
<sequence length="337" mass="38881">MCLNKTFFVQFFLLLLFPHFSLNVHPDQEILTEPRIMHDDIPFIKLLSMVLNNGIVNISIEVDIFMQTDQIFLAALDDCSALDPNITYNIDGSITDKKTVWHKGKTYHKLLMTIGQNIGEYREGITICTIDPINDGNVSSTIMLKIFPLLYAQMDFDASNLISNAVNVQNVTINGKGLSQTFIFNEGETKLCKLMKIERSIESIKTNKRKKLKGPQSSAQNSSEMEIYLLFEKANKYIIYLTPAYKDSENERVALKFYVKSKGNHEKISESLEKYYENFETELRKGMKIYVKKGKFKNNKAGEIEFVENLGDEEIEELELVAEIKPMFEDKVYNYEY</sequence>
<reference evidence="3" key="1">
    <citation type="submission" date="2016-11" db="UniProtKB">
        <authorList>
            <consortium name="WormBaseParasite"/>
        </authorList>
    </citation>
    <scope>IDENTIFICATION</scope>
</reference>
<dbReference type="WBParaSite" id="MhA1_Contig88.frz3.gene49">
    <property type="protein sequence ID" value="MhA1_Contig88.frz3.gene49"/>
    <property type="gene ID" value="MhA1_Contig88.frz3.gene49"/>
</dbReference>
<organism evidence="2 3">
    <name type="scientific">Meloidogyne hapla</name>
    <name type="common">Root-knot nematode worm</name>
    <dbReference type="NCBI Taxonomy" id="6305"/>
    <lineage>
        <taxon>Eukaryota</taxon>
        <taxon>Metazoa</taxon>
        <taxon>Ecdysozoa</taxon>
        <taxon>Nematoda</taxon>
        <taxon>Chromadorea</taxon>
        <taxon>Rhabditida</taxon>
        <taxon>Tylenchina</taxon>
        <taxon>Tylenchomorpha</taxon>
        <taxon>Tylenchoidea</taxon>
        <taxon>Meloidogynidae</taxon>
        <taxon>Meloidogyninae</taxon>
        <taxon>Meloidogyne</taxon>
    </lineage>
</organism>
<evidence type="ECO:0000256" key="1">
    <source>
        <dbReference type="SAM" id="SignalP"/>
    </source>
</evidence>